<comment type="catalytic activity">
    <reaction evidence="10">
        <text>L-threonyl-[protein] + FAD = FMN-L-threonyl-[protein] + AMP + H(+)</text>
        <dbReference type="Rhea" id="RHEA:36847"/>
        <dbReference type="Rhea" id="RHEA-COMP:11060"/>
        <dbReference type="Rhea" id="RHEA-COMP:11061"/>
        <dbReference type="ChEBI" id="CHEBI:15378"/>
        <dbReference type="ChEBI" id="CHEBI:30013"/>
        <dbReference type="ChEBI" id="CHEBI:57692"/>
        <dbReference type="ChEBI" id="CHEBI:74257"/>
        <dbReference type="ChEBI" id="CHEBI:456215"/>
        <dbReference type="EC" id="2.7.1.180"/>
    </reaction>
</comment>
<dbReference type="InterPro" id="IPR003374">
    <property type="entry name" value="ApbE-like_sf"/>
</dbReference>
<reference evidence="11" key="1">
    <citation type="submission" date="2020-04" db="EMBL/GenBank/DDBJ databases">
        <authorList>
            <person name="Zhang T."/>
        </authorList>
    </citation>
    <scope>NUCLEOTIDE SEQUENCE</scope>
    <source>
        <strain evidence="11">HKST-UBA11</strain>
    </source>
</reference>
<evidence type="ECO:0000256" key="9">
    <source>
        <dbReference type="ARBA" id="ARBA00031306"/>
    </source>
</evidence>
<evidence type="ECO:0000256" key="10">
    <source>
        <dbReference type="ARBA" id="ARBA00048540"/>
    </source>
</evidence>
<proteinExistence type="predicted"/>
<keyword evidence="6" id="KW-0479">Metal-binding</keyword>
<evidence type="ECO:0000313" key="12">
    <source>
        <dbReference type="Proteomes" id="UP000754563"/>
    </source>
</evidence>
<dbReference type="SUPFAM" id="SSF143631">
    <property type="entry name" value="ApbE-like"/>
    <property type="match status" value="1"/>
</dbReference>
<dbReference type="InterPro" id="IPR024932">
    <property type="entry name" value="ApbE"/>
</dbReference>
<dbReference type="Gene3D" id="3.10.520.10">
    <property type="entry name" value="ApbE-like domains"/>
    <property type="match status" value="1"/>
</dbReference>
<organism evidence="11 12">
    <name type="scientific">Candidatus Dojkabacteria bacterium</name>
    <dbReference type="NCBI Taxonomy" id="2099670"/>
    <lineage>
        <taxon>Bacteria</taxon>
        <taxon>Candidatus Dojkabacteria</taxon>
    </lineage>
</organism>
<feature type="non-terminal residue" evidence="11">
    <location>
        <position position="1"/>
    </location>
</feature>
<keyword evidence="7" id="KW-0274">FAD</keyword>
<dbReference type="Proteomes" id="UP000754563">
    <property type="component" value="Unassembled WGS sequence"/>
</dbReference>
<keyword evidence="4" id="KW-0285">Flavoprotein</keyword>
<dbReference type="PANTHER" id="PTHR30040:SF2">
    <property type="entry name" value="FAD:PROTEIN FMN TRANSFERASE"/>
    <property type="match status" value="1"/>
</dbReference>
<comment type="caution">
    <text evidence="11">The sequence shown here is derived from an EMBL/GenBank/DDBJ whole genome shotgun (WGS) entry which is preliminary data.</text>
</comment>
<dbReference type="GO" id="GO:0016740">
    <property type="term" value="F:transferase activity"/>
    <property type="evidence" value="ECO:0007669"/>
    <property type="project" value="UniProtKB-KW"/>
</dbReference>
<gene>
    <name evidence="11" type="ORF">KC717_03925</name>
</gene>
<comment type="cofactor">
    <cofactor evidence="1">
        <name>Mg(2+)</name>
        <dbReference type="ChEBI" id="CHEBI:18420"/>
    </cofactor>
</comment>
<evidence type="ECO:0000256" key="3">
    <source>
        <dbReference type="ARBA" id="ARBA00016337"/>
    </source>
</evidence>
<dbReference type="Pfam" id="PF02424">
    <property type="entry name" value="ApbE"/>
    <property type="match status" value="1"/>
</dbReference>
<keyword evidence="5 11" id="KW-0808">Transferase</keyword>
<sequence>KHRPSVFDIQFDFSKLAIKLAPKQRVDLGALGKGFAIRLARNHLLACGIENFLINAGGDIYAHGINQHNNLWTASLFDPNKSLTSSSYKDKGIVQLKNEALACSGGWARKVGAFHHLINPNTGDPIGTNKGQKVINSTEFNKTIYVKAKDPVIADAFATLCFLTPKIDTELLKKYSVTIL</sequence>
<evidence type="ECO:0000256" key="7">
    <source>
        <dbReference type="ARBA" id="ARBA00022827"/>
    </source>
</evidence>
<evidence type="ECO:0000256" key="1">
    <source>
        <dbReference type="ARBA" id="ARBA00001946"/>
    </source>
</evidence>
<dbReference type="PANTHER" id="PTHR30040">
    <property type="entry name" value="THIAMINE BIOSYNTHESIS LIPOPROTEIN APBE"/>
    <property type="match status" value="1"/>
</dbReference>
<accession>A0A955L8T8</accession>
<keyword evidence="8" id="KW-0460">Magnesium</keyword>
<dbReference type="EMBL" id="JAGQLH010000044">
    <property type="protein sequence ID" value="MCA9385770.1"/>
    <property type="molecule type" value="Genomic_DNA"/>
</dbReference>
<name>A0A955L8T8_9BACT</name>
<dbReference type="AlphaFoldDB" id="A0A955L8T8"/>
<evidence type="ECO:0000256" key="2">
    <source>
        <dbReference type="ARBA" id="ARBA00011955"/>
    </source>
</evidence>
<evidence type="ECO:0000313" key="11">
    <source>
        <dbReference type="EMBL" id="MCA9385770.1"/>
    </source>
</evidence>
<protein>
    <recommendedName>
        <fullName evidence="3">FAD:protein FMN transferase</fullName>
        <ecNumber evidence="2">2.7.1.180</ecNumber>
    </recommendedName>
    <alternativeName>
        <fullName evidence="9">Flavin transferase</fullName>
    </alternativeName>
</protein>
<evidence type="ECO:0000256" key="8">
    <source>
        <dbReference type="ARBA" id="ARBA00022842"/>
    </source>
</evidence>
<evidence type="ECO:0000256" key="4">
    <source>
        <dbReference type="ARBA" id="ARBA00022630"/>
    </source>
</evidence>
<dbReference type="GO" id="GO:0046872">
    <property type="term" value="F:metal ion binding"/>
    <property type="evidence" value="ECO:0007669"/>
    <property type="project" value="UniProtKB-KW"/>
</dbReference>
<evidence type="ECO:0000256" key="5">
    <source>
        <dbReference type="ARBA" id="ARBA00022679"/>
    </source>
</evidence>
<dbReference type="EC" id="2.7.1.180" evidence="2"/>
<reference evidence="11" key="2">
    <citation type="journal article" date="2021" name="Microbiome">
        <title>Successional dynamics and alternative stable states in a saline activated sludge microbial community over 9 years.</title>
        <authorList>
            <person name="Wang Y."/>
            <person name="Ye J."/>
            <person name="Ju F."/>
            <person name="Liu L."/>
            <person name="Boyd J.A."/>
            <person name="Deng Y."/>
            <person name="Parks D.H."/>
            <person name="Jiang X."/>
            <person name="Yin X."/>
            <person name="Woodcroft B.J."/>
            <person name="Tyson G.W."/>
            <person name="Hugenholtz P."/>
            <person name="Polz M.F."/>
            <person name="Zhang T."/>
        </authorList>
    </citation>
    <scope>NUCLEOTIDE SEQUENCE</scope>
    <source>
        <strain evidence="11">HKST-UBA11</strain>
    </source>
</reference>
<evidence type="ECO:0000256" key="6">
    <source>
        <dbReference type="ARBA" id="ARBA00022723"/>
    </source>
</evidence>